<proteinExistence type="predicted"/>
<dbReference type="EMBL" id="JAAGOX010000032">
    <property type="protein sequence ID" value="NDW46398.1"/>
    <property type="molecule type" value="Genomic_DNA"/>
</dbReference>
<dbReference type="InterPro" id="IPR006311">
    <property type="entry name" value="TAT_signal"/>
</dbReference>
<reference evidence="2" key="1">
    <citation type="submission" date="2020-02" db="EMBL/GenBank/DDBJ databases">
        <title>Delineation of the pyrene-degrading pathway in Roseobacter clade bacteria by genomic analysis.</title>
        <authorList>
            <person name="Zhou H."/>
            <person name="Wang H."/>
        </authorList>
    </citation>
    <scope>NUCLEOTIDE SEQUENCE</scope>
    <source>
        <strain evidence="2">PrR005</strain>
    </source>
</reference>
<dbReference type="AlphaFoldDB" id="A0A6B2NSL7"/>
<feature type="domain" description="WYL" evidence="1">
    <location>
        <begin position="115"/>
        <end position="179"/>
    </location>
</feature>
<accession>A0A6B2NSL7</accession>
<evidence type="ECO:0000259" key="1">
    <source>
        <dbReference type="Pfam" id="PF13280"/>
    </source>
</evidence>
<sequence length="204" mass="21877">MSSSAIIPPDRAFTRRELASRLVSGAAALGVGASAASASGAQAGLQLDLRDAALRGLALAHHRGDPVETAAANAAIANLAVTDPEAALLCRLYRRLDERPSAYWRADAPAADPSNLALVHMAIRECRPIAFGYCDLSDNETGRTVLPLALVHPPQGVKLLAWCQMRARFRQFFVRAMREPVLLPGDFSQQRVELLAGLVDKEDA</sequence>
<organism evidence="2">
    <name type="scientific">Ruegeria sp. PrR005</name>
    <dbReference type="NCBI Taxonomy" id="2706882"/>
    <lineage>
        <taxon>Bacteria</taxon>
        <taxon>Pseudomonadati</taxon>
        <taxon>Pseudomonadota</taxon>
        <taxon>Alphaproteobacteria</taxon>
        <taxon>Rhodobacterales</taxon>
        <taxon>Roseobacteraceae</taxon>
        <taxon>Ruegeria</taxon>
    </lineage>
</organism>
<protein>
    <submittedName>
        <fullName evidence="2">WYL domain-containing protein</fullName>
    </submittedName>
</protein>
<dbReference type="PROSITE" id="PS51318">
    <property type="entry name" value="TAT"/>
    <property type="match status" value="1"/>
</dbReference>
<dbReference type="InterPro" id="IPR026881">
    <property type="entry name" value="WYL_dom"/>
</dbReference>
<dbReference type="Pfam" id="PF13280">
    <property type="entry name" value="WYL"/>
    <property type="match status" value="1"/>
</dbReference>
<dbReference type="RefSeq" id="WP_164131432.1">
    <property type="nucleotide sequence ID" value="NZ_JAAGOX010000032.1"/>
</dbReference>
<gene>
    <name evidence="2" type="ORF">G0P99_15700</name>
</gene>
<name>A0A6B2NSL7_9RHOB</name>
<comment type="caution">
    <text evidence="2">The sequence shown here is derived from an EMBL/GenBank/DDBJ whole genome shotgun (WGS) entry which is preliminary data.</text>
</comment>
<evidence type="ECO:0000313" key="2">
    <source>
        <dbReference type="EMBL" id="NDW46398.1"/>
    </source>
</evidence>